<evidence type="ECO:0000313" key="2">
    <source>
        <dbReference type="EMBL" id="QLG71011.1"/>
    </source>
</evidence>
<feature type="compositionally biased region" description="Polar residues" evidence="1">
    <location>
        <begin position="136"/>
        <end position="153"/>
    </location>
</feature>
<organism evidence="2 3">
    <name type="scientific">Zygotorulaspora mrakii</name>
    <name type="common">Zygosaccharomyces mrakii</name>
    <dbReference type="NCBI Taxonomy" id="42260"/>
    <lineage>
        <taxon>Eukaryota</taxon>
        <taxon>Fungi</taxon>
        <taxon>Dikarya</taxon>
        <taxon>Ascomycota</taxon>
        <taxon>Saccharomycotina</taxon>
        <taxon>Saccharomycetes</taxon>
        <taxon>Saccharomycetales</taxon>
        <taxon>Saccharomycetaceae</taxon>
        <taxon>Zygotorulaspora</taxon>
    </lineage>
</organism>
<dbReference type="EMBL" id="CP058605">
    <property type="protein sequence ID" value="QLG71011.1"/>
    <property type="molecule type" value="Genomic_DNA"/>
</dbReference>
<accession>A0A7H9AXJ5</accession>
<feature type="region of interest" description="Disordered" evidence="1">
    <location>
        <begin position="55"/>
        <end position="153"/>
    </location>
</feature>
<name>A0A7H9AXJ5_ZYGMR</name>
<proteinExistence type="predicted"/>
<dbReference type="KEGG" id="zmk:HG535_0B00490"/>
<dbReference type="RefSeq" id="XP_037142739.1">
    <property type="nucleotide sequence ID" value="XM_037286844.1"/>
</dbReference>
<feature type="compositionally biased region" description="Basic residues" evidence="1">
    <location>
        <begin position="55"/>
        <end position="76"/>
    </location>
</feature>
<evidence type="ECO:0000313" key="3">
    <source>
        <dbReference type="Proteomes" id="UP000509704"/>
    </source>
</evidence>
<protein>
    <submittedName>
        <fullName evidence="2">Uncharacterized protein</fullName>
    </submittedName>
</protein>
<keyword evidence="3" id="KW-1185">Reference proteome</keyword>
<feature type="compositionally biased region" description="Basic and acidic residues" evidence="1">
    <location>
        <begin position="109"/>
        <end position="135"/>
    </location>
</feature>
<reference evidence="2 3" key="1">
    <citation type="submission" date="2020-07" db="EMBL/GenBank/DDBJ databases">
        <title>The yeast mating-type switching endonuclease HO is a domesticated member of an unorthodox homing genetic element family.</title>
        <authorList>
            <person name="Coughlan A.Y."/>
            <person name="Lombardi L."/>
            <person name="Braun-Galleani S."/>
            <person name="Martos A.R."/>
            <person name="Galeote V."/>
            <person name="Bigey F."/>
            <person name="Dequin S."/>
            <person name="Byrne K.P."/>
            <person name="Wolfe K.H."/>
        </authorList>
    </citation>
    <scope>NUCLEOTIDE SEQUENCE [LARGE SCALE GENOMIC DNA]</scope>
    <source>
        <strain evidence="2 3">NRRL Y-6702</strain>
    </source>
</reference>
<feature type="compositionally biased region" description="Basic and acidic residues" evidence="1">
    <location>
        <begin position="77"/>
        <end position="88"/>
    </location>
</feature>
<sequence length="153" mass="17670">MLNRPYVSLTRLQGFRHTDCLMSHDAKVAREREALRTAGVSVVLSGHRPACCKNRYRFGRSPNSRRRHTRQRFRRPISRENSLRETHGTRTVSEASEKRFSSQKKGKRQDHDIVPHDESDGNKPSHDGNKPHTTEIKTQTCHVSRNEPGNSIY</sequence>
<dbReference type="AlphaFoldDB" id="A0A7H9AXJ5"/>
<dbReference type="GeneID" id="59234672"/>
<dbReference type="Proteomes" id="UP000509704">
    <property type="component" value="Chromosome 2"/>
</dbReference>
<gene>
    <name evidence="2" type="ORF">HG535_0B00490</name>
</gene>
<evidence type="ECO:0000256" key="1">
    <source>
        <dbReference type="SAM" id="MobiDB-lite"/>
    </source>
</evidence>